<dbReference type="RefSeq" id="WP_115835613.1">
    <property type="nucleotide sequence ID" value="NZ_QUMO01000002.1"/>
</dbReference>
<accession>A0A3D9Z7Z8</accession>
<feature type="signal peptide" evidence="1">
    <location>
        <begin position="1"/>
        <end position="24"/>
    </location>
</feature>
<dbReference type="AlphaFoldDB" id="A0A3D9Z7Z8"/>
<reference evidence="2 3" key="1">
    <citation type="submission" date="2018-08" db="EMBL/GenBank/DDBJ databases">
        <title>Genomic Encyclopedia of Type Strains, Phase IV (KMG-IV): sequencing the most valuable type-strain genomes for metagenomic binning, comparative biology and taxonomic classification.</title>
        <authorList>
            <person name="Goeker M."/>
        </authorList>
    </citation>
    <scope>NUCLEOTIDE SEQUENCE [LARGE SCALE GENOMIC DNA]</scope>
    <source>
        <strain evidence="2 3">BW863</strain>
    </source>
</reference>
<keyword evidence="1" id="KW-0732">Signal</keyword>
<dbReference type="EMBL" id="QUMO01000002">
    <property type="protein sequence ID" value="REF87406.1"/>
    <property type="molecule type" value="Genomic_DNA"/>
</dbReference>
<organism evidence="2 3">
    <name type="scientific">Methylovirgula ligni</name>
    <dbReference type="NCBI Taxonomy" id="569860"/>
    <lineage>
        <taxon>Bacteria</taxon>
        <taxon>Pseudomonadati</taxon>
        <taxon>Pseudomonadota</taxon>
        <taxon>Alphaproteobacteria</taxon>
        <taxon>Hyphomicrobiales</taxon>
        <taxon>Beijerinckiaceae</taxon>
        <taxon>Methylovirgula</taxon>
    </lineage>
</organism>
<dbReference type="Proteomes" id="UP000256900">
    <property type="component" value="Unassembled WGS sequence"/>
</dbReference>
<evidence type="ECO:0000256" key="1">
    <source>
        <dbReference type="SAM" id="SignalP"/>
    </source>
</evidence>
<proteinExistence type="predicted"/>
<evidence type="ECO:0000313" key="3">
    <source>
        <dbReference type="Proteomes" id="UP000256900"/>
    </source>
</evidence>
<evidence type="ECO:0000313" key="2">
    <source>
        <dbReference type="EMBL" id="REF87406.1"/>
    </source>
</evidence>
<feature type="chain" id="PRO_5017596642" evidence="1">
    <location>
        <begin position="25"/>
        <end position="81"/>
    </location>
</feature>
<gene>
    <name evidence="2" type="ORF">DES32_1027</name>
</gene>
<protein>
    <submittedName>
        <fullName evidence="2">Uncharacterized protein</fullName>
    </submittedName>
</protein>
<sequence>MRLGRTHVALAVALALGSPEAAWAQSANPFDWFAPPPPSQQAAPYYDHYHRRCSLQQREYAYINECGELIPSIWDPIPGSG</sequence>
<name>A0A3D9Z7Z8_9HYPH</name>
<comment type="caution">
    <text evidence="2">The sequence shown here is derived from an EMBL/GenBank/DDBJ whole genome shotgun (WGS) entry which is preliminary data.</text>
</comment>
<keyword evidence="3" id="KW-1185">Reference proteome</keyword>